<dbReference type="GO" id="GO:0000272">
    <property type="term" value="P:polysaccharide catabolic process"/>
    <property type="evidence" value="ECO:0007669"/>
    <property type="project" value="TreeGrafter"/>
</dbReference>
<dbReference type="PANTHER" id="PTHR36845:SF1">
    <property type="entry name" value="HYDROLASE, PUTATIVE (AFU_ORTHOLOGUE AFUA_7G05090)-RELATED"/>
    <property type="match status" value="1"/>
</dbReference>
<dbReference type="InterPro" id="IPR052369">
    <property type="entry name" value="UG_Glycosaminoglycan_Hydrolase"/>
</dbReference>
<dbReference type="RefSeq" id="WP_016401119.1">
    <property type="nucleotide sequence ID" value="NZ_BARX01000007.1"/>
</dbReference>
<dbReference type="SUPFAM" id="SSF48208">
    <property type="entry name" value="Six-hairpin glycosidases"/>
    <property type="match status" value="1"/>
</dbReference>
<evidence type="ECO:0000256" key="3">
    <source>
        <dbReference type="PIRSR" id="PIRSR610905-1"/>
    </source>
</evidence>
<dbReference type="STRING" id="1331007.AALB_1431"/>
<proteinExistence type="inferred from homology"/>
<protein>
    <submittedName>
        <fullName evidence="6">Putative unsaturated glucuronyl hydrolase</fullName>
    </submittedName>
</protein>
<dbReference type="Pfam" id="PF07470">
    <property type="entry name" value="Glyco_hydro_88"/>
    <property type="match status" value="1"/>
</dbReference>
<accession>R9PSV9</accession>
<dbReference type="Gene3D" id="1.50.10.10">
    <property type="match status" value="1"/>
</dbReference>
<name>R9PSV9_AGAAL</name>
<feature type="binding site" evidence="4">
    <location>
        <position position="248"/>
    </location>
    <ligand>
        <name>substrate</name>
    </ligand>
</feature>
<dbReference type="InterPro" id="IPR010905">
    <property type="entry name" value="Glyco_hydro_88"/>
</dbReference>
<evidence type="ECO:0000256" key="1">
    <source>
        <dbReference type="ARBA" id="ARBA00022801"/>
    </source>
</evidence>
<feature type="binding site" evidence="4">
    <location>
        <position position="264"/>
    </location>
    <ligand>
        <name>substrate</name>
    </ligand>
</feature>
<dbReference type="PANTHER" id="PTHR36845">
    <property type="entry name" value="HYDROLASE, PUTATIVE (AFU_ORTHOLOGUE AFUA_7G05090)-RELATED"/>
    <property type="match status" value="1"/>
</dbReference>
<dbReference type="Proteomes" id="UP000014461">
    <property type="component" value="Unassembled WGS sequence"/>
</dbReference>
<evidence type="ECO:0000256" key="5">
    <source>
        <dbReference type="SAM" id="SignalP"/>
    </source>
</evidence>
<dbReference type="EMBL" id="BARX01000007">
    <property type="protein sequence ID" value="GAD01351.1"/>
    <property type="molecule type" value="Genomic_DNA"/>
</dbReference>
<sequence>MPLFSIKHANLKNAVVAGLAVSMLSVNAQAVASQAPPQSVMALIESKSELLASEALNSNKHWFTAYTNEAGKWQHEYSKNWCSGFIPGIFWYLNALSNNGQWQQYAEHWTEGVRSRAYATDNDTGFQIFNSFGLGYTMGKKPSDDYKQVLIDGASTLVKQRYNKDIGAFRSWRQGISNPTRLPFEVNIDQLMNMELVLWVGKHANKPEFTKMAISHADKTWEHGVRENGSTYHVVSYSPSGEVVKKRTHQGWKTESTWSRGQAWSVYAYAMYYRYTGLERMLERSIKSYEYFIESTKQQTQDLVPYSDFDAPIDDDNPRDSSATAIVASALIELYKITQQEKYLNDAQQMLASLSTPKYLAMDNNYQSILLKGSEKWGEPEVGTIFGDYFFIEALYRWQQWAPRKLPKHFGL</sequence>
<evidence type="ECO:0000256" key="2">
    <source>
        <dbReference type="ARBA" id="ARBA00038358"/>
    </source>
</evidence>
<comment type="similarity">
    <text evidence="2">Belongs to the glycosyl hydrolase 88 family.</text>
</comment>
<feature type="active site" description="Proton donor" evidence="3">
    <location>
        <position position="189"/>
    </location>
</feature>
<dbReference type="InterPro" id="IPR012341">
    <property type="entry name" value="6hp_glycosidase-like_sf"/>
</dbReference>
<feature type="binding site" evidence="4">
    <location>
        <position position="123"/>
    </location>
    <ligand>
        <name>substrate</name>
    </ligand>
</feature>
<keyword evidence="7" id="KW-1185">Reference proteome</keyword>
<comment type="caution">
    <text evidence="6">The sequence shown here is derived from an EMBL/GenBank/DDBJ whole genome shotgun (WGS) entry which is preliminary data.</text>
</comment>
<feature type="binding site" evidence="4">
    <location>
        <position position="189"/>
    </location>
    <ligand>
        <name>substrate</name>
    </ligand>
</feature>
<feature type="active site" description="Nucleophile" evidence="3">
    <location>
        <position position="123"/>
    </location>
</feature>
<feature type="chain" id="PRO_5004488288" evidence="5">
    <location>
        <begin position="29"/>
        <end position="412"/>
    </location>
</feature>
<dbReference type="GO" id="GO:0052757">
    <property type="term" value="F:chondroitin hydrolase activity"/>
    <property type="evidence" value="ECO:0007669"/>
    <property type="project" value="TreeGrafter"/>
</dbReference>
<dbReference type="InterPro" id="IPR008928">
    <property type="entry name" value="6-hairpin_glycosidase_sf"/>
</dbReference>
<keyword evidence="5" id="KW-0732">Signal</keyword>
<gene>
    <name evidence="6" type="ORF">AALB_1431</name>
</gene>
<feature type="binding site" evidence="4">
    <location>
        <position position="260"/>
    </location>
    <ligand>
        <name>substrate</name>
    </ligand>
</feature>
<keyword evidence="1 6" id="KW-0378">Hydrolase</keyword>
<feature type="signal peptide" evidence="5">
    <location>
        <begin position="1"/>
        <end position="28"/>
    </location>
</feature>
<dbReference type="OrthoDB" id="428577at2"/>
<evidence type="ECO:0000313" key="7">
    <source>
        <dbReference type="Proteomes" id="UP000014461"/>
    </source>
</evidence>
<evidence type="ECO:0000256" key="4">
    <source>
        <dbReference type="PIRSR" id="PIRSR610905-2"/>
    </source>
</evidence>
<organism evidence="6 7">
    <name type="scientific">Agarivorans albus MKT 106</name>
    <dbReference type="NCBI Taxonomy" id="1331007"/>
    <lineage>
        <taxon>Bacteria</taxon>
        <taxon>Pseudomonadati</taxon>
        <taxon>Pseudomonadota</taxon>
        <taxon>Gammaproteobacteria</taxon>
        <taxon>Alteromonadales</taxon>
        <taxon>Alteromonadaceae</taxon>
        <taxon>Agarivorans</taxon>
    </lineage>
</organism>
<reference evidence="6" key="1">
    <citation type="journal article" date="2013" name="Genome Announc.">
        <title>Draft Genome Sequence of Agarivorans albus Strain MKT 106T, an Agarolytic Marine Bacterium.</title>
        <authorList>
            <person name="Yasuike M."/>
            <person name="Nakamura Y."/>
            <person name="Kai W."/>
            <person name="Fujiwara A."/>
            <person name="Fukui Y."/>
            <person name="Satomi M."/>
            <person name="Sano M."/>
        </authorList>
    </citation>
    <scope>NUCLEOTIDE SEQUENCE [LARGE SCALE GENOMIC DNA]</scope>
</reference>
<evidence type="ECO:0000313" key="6">
    <source>
        <dbReference type="EMBL" id="GAD01351.1"/>
    </source>
</evidence>
<dbReference type="AlphaFoldDB" id="R9PSV9"/>